<dbReference type="InterPro" id="IPR010982">
    <property type="entry name" value="Lambda_DNA-bd_dom_sf"/>
</dbReference>
<comment type="caution">
    <text evidence="4">The sequence shown here is derived from an EMBL/GenBank/DDBJ whole genome shotgun (WGS) entry which is preliminary data.</text>
</comment>
<evidence type="ECO:0000256" key="2">
    <source>
        <dbReference type="SAM" id="Phobius"/>
    </source>
</evidence>
<sequence>METWEQVWKLTIETLAVLAWPAVVTVALIVFRKPVSTLIHRMREGEIMGAKFRADEAVAVALAAADEFNEEAAAAGSETPAYGREQVETLVRAAAVAGYDIGNIRAFATDMEPVIAWGGDAPQIVYWRSTKVGEPPTVAEEVYDSRTREALQAEELRRSRIDFASLLRWHRISAGLSMEELAQRTGISGIRIRQLERGTTSSPRAETVQSLADALELDDAQLREFNEAAARRPSDRGQARTAMISSP</sequence>
<evidence type="ECO:0000313" key="4">
    <source>
        <dbReference type="EMBL" id="MBB5787743.1"/>
    </source>
</evidence>
<keyword evidence="2" id="KW-0472">Membrane</keyword>
<proteinExistence type="predicted"/>
<dbReference type="EMBL" id="JACHMM010000001">
    <property type="protein sequence ID" value="MBB5787743.1"/>
    <property type="molecule type" value="Genomic_DNA"/>
</dbReference>
<dbReference type="PROSITE" id="PS50943">
    <property type="entry name" value="HTH_CROC1"/>
    <property type="match status" value="1"/>
</dbReference>
<accession>A0A7W9GPP1</accession>
<dbReference type="CDD" id="cd00093">
    <property type="entry name" value="HTH_XRE"/>
    <property type="match status" value="1"/>
</dbReference>
<feature type="transmembrane region" description="Helical" evidence="2">
    <location>
        <begin position="12"/>
        <end position="31"/>
    </location>
</feature>
<protein>
    <submittedName>
        <fullName evidence="4">DNA-binding XRE family transcriptional regulator</fullName>
    </submittedName>
</protein>
<dbReference type="SMART" id="SM00530">
    <property type="entry name" value="HTH_XRE"/>
    <property type="match status" value="1"/>
</dbReference>
<keyword evidence="4" id="KW-0238">DNA-binding</keyword>
<name>A0A7W9GPP1_9ACTN</name>
<keyword evidence="2" id="KW-1133">Transmembrane helix</keyword>
<feature type="compositionally biased region" description="Basic and acidic residues" evidence="1">
    <location>
        <begin position="227"/>
        <end position="238"/>
    </location>
</feature>
<dbReference type="Pfam" id="PF13560">
    <property type="entry name" value="HTH_31"/>
    <property type="match status" value="1"/>
</dbReference>
<feature type="region of interest" description="Disordered" evidence="1">
    <location>
        <begin position="227"/>
        <end position="247"/>
    </location>
</feature>
<dbReference type="Proteomes" id="UP000542813">
    <property type="component" value="Unassembled WGS sequence"/>
</dbReference>
<organism evidence="4 5">
    <name type="scientific">Jiangella mangrovi</name>
    <dbReference type="NCBI Taxonomy" id="1524084"/>
    <lineage>
        <taxon>Bacteria</taxon>
        <taxon>Bacillati</taxon>
        <taxon>Actinomycetota</taxon>
        <taxon>Actinomycetes</taxon>
        <taxon>Jiangellales</taxon>
        <taxon>Jiangellaceae</taxon>
        <taxon>Jiangella</taxon>
    </lineage>
</organism>
<dbReference type="InterPro" id="IPR001387">
    <property type="entry name" value="Cro/C1-type_HTH"/>
</dbReference>
<dbReference type="SUPFAM" id="SSF47413">
    <property type="entry name" value="lambda repressor-like DNA-binding domains"/>
    <property type="match status" value="1"/>
</dbReference>
<evidence type="ECO:0000259" key="3">
    <source>
        <dbReference type="PROSITE" id="PS50943"/>
    </source>
</evidence>
<evidence type="ECO:0000256" key="1">
    <source>
        <dbReference type="SAM" id="MobiDB-lite"/>
    </source>
</evidence>
<feature type="domain" description="HTH cro/C1-type" evidence="3">
    <location>
        <begin position="171"/>
        <end position="222"/>
    </location>
</feature>
<gene>
    <name evidence="4" type="ORF">HD601_002318</name>
</gene>
<keyword evidence="5" id="KW-1185">Reference proteome</keyword>
<evidence type="ECO:0000313" key="5">
    <source>
        <dbReference type="Proteomes" id="UP000542813"/>
    </source>
</evidence>
<dbReference type="GO" id="GO:0003677">
    <property type="term" value="F:DNA binding"/>
    <property type="evidence" value="ECO:0007669"/>
    <property type="project" value="UniProtKB-KW"/>
</dbReference>
<dbReference type="AlphaFoldDB" id="A0A7W9GPP1"/>
<dbReference type="Gene3D" id="1.10.260.40">
    <property type="entry name" value="lambda repressor-like DNA-binding domains"/>
    <property type="match status" value="1"/>
</dbReference>
<dbReference type="RefSeq" id="WP_184822002.1">
    <property type="nucleotide sequence ID" value="NZ_JACHMM010000001.1"/>
</dbReference>
<keyword evidence="2" id="KW-0812">Transmembrane</keyword>
<reference evidence="4 5" key="1">
    <citation type="submission" date="2020-08" db="EMBL/GenBank/DDBJ databases">
        <title>Sequencing the genomes of 1000 actinobacteria strains.</title>
        <authorList>
            <person name="Klenk H.-P."/>
        </authorList>
    </citation>
    <scope>NUCLEOTIDE SEQUENCE [LARGE SCALE GENOMIC DNA]</scope>
    <source>
        <strain evidence="4 5">DSM 102122</strain>
    </source>
</reference>